<gene>
    <name evidence="1" type="ORF">GCM10007094_39500</name>
</gene>
<name>A0ABQ3EM11_9HYPH</name>
<organism evidence="1 2">
    <name type="scientific">Pseudovibrio japonicus</name>
    <dbReference type="NCBI Taxonomy" id="366534"/>
    <lineage>
        <taxon>Bacteria</taxon>
        <taxon>Pseudomonadati</taxon>
        <taxon>Pseudomonadota</taxon>
        <taxon>Alphaproteobacteria</taxon>
        <taxon>Hyphomicrobiales</taxon>
        <taxon>Stappiaceae</taxon>
        <taxon>Pseudovibrio</taxon>
    </lineage>
</organism>
<dbReference type="Proteomes" id="UP000637980">
    <property type="component" value="Unassembled WGS sequence"/>
</dbReference>
<accession>A0ABQ3EM11</accession>
<comment type="caution">
    <text evidence="1">The sequence shown here is derived from an EMBL/GenBank/DDBJ whole genome shotgun (WGS) entry which is preliminary data.</text>
</comment>
<evidence type="ECO:0000313" key="1">
    <source>
        <dbReference type="EMBL" id="GHB46288.1"/>
    </source>
</evidence>
<reference evidence="2" key="1">
    <citation type="journal article" date="2019" name="Int. J. Syst. Evol. Microbiol.">
        <title>The Global Catalogue of Microorganisms (GCM) 10K type strain sequencing project: providing services to taxonomists for standard genome sequencing and annotation.</title>
        <authorList>
            <consortium name="The Broad Institute Genomics Platform"/>
            <consortium name="The Broad Institute Genome Sequencing Center for Infectious Disease"/>
            <person name="Wu L."/>
            <person name="Ma J."/>
        </authorList>
    </citation>
    <scope>NUCLEOTIDE SEQUENCE [LARGE SCALE GENOMIC DNA]</scope>
    <source>
        <strain evidence="2">KCTC 12861</strain>
    </source>
</reference>
<keyword evidence="2" id="KW-1185">Reference proteome</keyword>
<protein>
    <submittedName>
        <fullName evidence="1">Uncharacterized protein</fullName>
    </submittedName>
</protein>
<proteinExistence type="predicted"/>
<evidence type="ECO:0000313" key="2">
    <source>
        <dbReference type="Proteomes" id="UP000637980"/>
    </source>
</evidence>
<dbReference type="EMBL" id="BMXE01000009">
    <property type="protein sequence ID" value="GHB46288.1"/>
    <property type="molecule type" value="Genomic_DNA"/>
</dbReference>
<sequence length="60" mass="6768">MLVYQESFRISPVISLYRQYIKGDAIGIRVKRTSIALGEEEAIGRTSGRNGRIYDSVTMT</sequence>